<keyword evidence="8 9" id="KW-0472">Membrane</keyword>
<dbReference type="InterPro" id="IPR050739">
    <property type="entry name" value="MFP"/>
</dbReference>
<dbReference type="RefSeq" id="WP_090621222.1">
    <property type="nucleotide sequence ID" value="NZ_FOFJ01000012.1"/>
</dbReference>
<comment type="subcellular location">
    <subcellularLocation>
        <location evidence="1 9">Cell inner membrane</location>
        <topology evidence="1 9">Single-pass membrane protein</topology>
    </subcellularLocation>
</comment>
<dbReference type="Gene3D" id="2.40.50.100">
    <property type="match status" value="1"/>
</dbReference>
<dbReference type="EMBL" id="FOFJ01000012">
    <property type="protein sequence ID" value="SEQ52269.1"/>
    <property type="molecule type" value="Genomic_DNA"/>
</dbReference>
<evidence type="ECO:0000256" key="9">
    <source>
        <dbReference type="RuleBase" id="RU365093"/>
    </source>
</evidence>
<accession>A0A1H9GQL4</accession>
<evidence type="ECO:0000259" key="12">
    <source>
        <dbReference type="Pfam" id="PF25994"/>
    </source>
</evidence>
<feature type="transmembrane region" description="Helical" evidence="9">
    <location>
        <begin position="26"/>
        <end position="44"/>
    </location>
</feature>
<dbReference type="AlphaFoldDB" id="A0A1H9GQL4"/>
<sequence length="443" mass="48887">MTDATAKRLDSSLSDPSTSGKRVSSLGFLIIFITFGVFGTWAAFAPLDSAALASGVVTVKTYRKTIQHLEGGIVKELLVRDGDLVKAGDPLIVLDETQIRADNEVTRSQLIAAQATDARLRAERDGLPVVDFSAMIEQDTPRAREAREGETLVFKARRNSHLGEISVLEERIRQLREQINGLKKVISTKNSLERSFSTEIRELRELLAEGFVDKTRLLEQERNLDKTHAEIADHGSEIIKTQLQINETELQILQLNKDFNAEVVSQLAEVQTKVFDLQEKKSALEDRLSRIVIRSPEDGMILGMTVHTIGGVISPATPLLDIVPSVSDLVVEAKVSPVDIDRVEAGKSADIRFSSFNSNTTPVIEGRVIQVSADRLEDVKDGTPYYLARVGLTEEGVKRLGGLNLKLQPGMPADVFINTGERTMLQYLMQPATNAFARSLIEE</sequence>
<keyword evidence="10" id="KW-0175">Coiled coil</keyword>
<dbReference type="Gene3D" id="2.40.30.170">
    <property type="match status" value="1"/>
</dbReference>
<keyword evidence="5 9" id="KW-0997">Cell inner membrane</keyword>
<feature type="compositionally biased region" description="Polar residues" evidence="11">
    <location>
        <begin position="11"/>
        <end position="21"/>
    </location>
</feature>
<evidence type="ECO:0000256" key="10">
    <source>
        <dbReference type="SAM" id="Coils"/>
    </source>
</evidence>
<feature type="domain" description="AprE-like long alpha-helical hairpin" evidence="12">
    <location>
        <begin position="100"/>
        <end position="287"/>
    </location>
</feature>
<name>A0A1H9GQL4_9GAMM</name>
<evidence type="ECO:0000259" key="13">
    <source>
        <dbReference type="Pfam" id="PF26002"/>
    </source>
</evidence>
<dbReference type="InterPro" id="IPR010129">
    <property type="entry name" value="T1SS_HlyD"/>
</dbReference>
<reference evidence="14 15" key="1">
    <citation type="submission" date="2016-10" db="EMBL/GenBank/DDBJ databases">
        <authorList>
            <person name="de Groot N.N."/>
        </authorList>
    </citation>
    <scope>NUCLEOTIDE SEQUENCE [LARGE SCALE GENOMIC DNA]</scope>
    <source>
        <strain evidence="14 15">DSM 378</strain>
    </source>
</reference>
<evidence type="ECO:0000256" key="2">
    <source>
        <dbReference type="ARBA" id="ARBA00009477"/>
    </source>
</evidence>
<keyword evidence="7 9" id="KW-1133">Transmembrane helix</keyword>
<proteinExistence type="inferred from homology"/>
<evidence type="ECO:0000313" key="14">
    <source>
        <dbReference type="EMBL" id="SEQ52269.1"/>
    </source>
</evidence>
<dbReference type="GO" id="GO:0005886">
    <property type="term" value="C:plasma membrane"/>
    <property type="evidence" value="ECO:0007669"/>
    <property type="project" value="UniProtKB-SubCell"/>
</dbReference>
<dbReference type="Pfam" id="PF25994">
    <property type="entry name" value="HH_AprE"/>
    <property type="match status" value="1"/>
</dbReference>
<evidence type="ECO:0000256" key="3">
    <source>
        <dbReference type="ARBA" id="ARBA00022448"/>
    </source>
</evidence>
<keyword evidence="6 9" id="KW-0812">Transmembrane</keyword>
<dbReference type="SUPFAM" id="SSF111369">
    <property type="entry name" value="HlyD-like secretion proteins"/>
    <property type="match status" value="1"/>
</dbReference>
<evidence type="ECO:0000256" key="11">
    <source>
        <dbReference type="SAM" id="MobiDB-lite"/>
    </source>
</evidence>
<evidence type="ECO:0000256" key="6">
    <source>
        <dbReference type="ARBA" id="ARBA00022692"/>
    </source>
</evidence>
<dbReference type="PANTHER" id="PTHR30386">
    <property type="entry name" value="MEMBRANE FUSION SUBUNIT OF EMRAB-TOLC MULTIDRUG EFFLUX PUMP"/>
    <property type="match status" value="1"/>
</dbReference>
<dbReference type="GO" id="GO:0009306">
    <property type="term" value="P:protein secretion"/>
    <property type="evidence" value="ECO:0007669"/>
    <property type="project" value="InterPro"/>
</dbReference>
<feature type="domain" description="AprE-like beta-barrel" evidence="13">
    <location>
        <begin position="329"/>
        <end position="420"/>
    </location>
</feature>
<evidence type="ECO:0000256" key="8">
    <source>
        <dbReference type="ARBA" id="ARBA00023136"/>
    </source>
</evidence>
<evidence type="ECO:0000256" key="1">
    <source>
        <dbReference type="ARBA" id="ARBA00004377"/>
    </source>
</evidence>
<evidence type="ECO:0000256" key="7">
    <source>
        <dbReference type="ARBA" id="ARBA00022989"/>
    </source>
</evidence>
<dbReference type="InterPro" id="IPR006144">
    <property type="entry name" value="Secretion_HlyD_CS"/>
</dbReference>
<feature type="coiled-coil region" evidence="10">
    <location>
        <begin position="238"/>
        <end position="287"/>
    </location>
</feature>
<evidence type="ECO:0000313" key="15">
    <source>
        <dbReference type="Proteomes" id="UP000199267"/>
    </source>
</evidence>
<protein>
    <recommendedName>
        <fullName evidence="9">Membrane fusion protein (MFP) family protein</fullName>
    </recommendedName>
</protein>
<dbReference type="PRINTS" id="PR01490">
    <property type="entry name" value="RTXTOXIND"/>
</dbReference>
<dbReference type="Proteomes" id="UP000199267">
    <property type="component" value="Unassembled WGS sequence"/>
</dbReference>
<dbReference type="PANTHER" id="PTHR30386:SF17">
    <property type="entry name" value="ALKALINE PROTEASE SECRETION PROTEIN APRE"/>
    <property type="match status" value="1"/>
</dbReference>
<evidence type="ECO:0000256" key="5">
    <source>
        <dbReference type="ARBA" id="ARBA00022519"/>
    </source>
</evidence>
<comment type="similarity">
    <text evidence="2 9">Belongs to the membrane fusion protein (MFP) (TC 8.A.1) family.</text>
</comment>
<keyword evidence="3 9" id="KW-0813">Transport</keyword>
<evidence type="ECO:0000256" key="4">
    <source>
        <dbReference type="ARBA" id="ARBA00022475"/>
    </source>
</evidence>
<dbReference type="NCBIfam" id="TIGR01843">
    <property type="entry name" value="type_I_hlyD"/>
    <property type="match status" value="1"/>
</dbReference>
<keyword evidence="4 9" id="KW-1003">Cell membrane</keyword>
<dbReference type="InterPro" id="IPR058982">
    <property type="entry name" value="Beta-barrel_AprE"/>
</dbReference>
<feature type="coiled-coil region" evidence="10">
    <location>
        <begin position="158"/>
        <end position="185"/>
    </location>
</feature>
<organism evidence="14 15">
    <name type="scientific">Azotobacter beijerinckii</name>
    <dbReference type="NCBI Taxonomy" id="170623"/>
    <lineage>
        <taxon>Bacteria</taxon>
        <taxon>Pseudomonadati</taxon>
        <taxon>Pseudomonadota</taxon>
        <taxon>Gammaproteobacteria</taxon>
        <taxon>Pseudomonadales</taxon>
        <taxon>Pseudomonadaceae</taxon>
        <taxon>Azotobacter</taxon>
    </lineage>
</organism>
<dbReference type="Pfam" id="PF26002">
    <property type="entry name" value="Beta-barrel_AprE"/>
    <property type="match status" value="1"/>
</dbReference>
<dbReference type="PROSITE" id="PS00543">
    <property type="entry name" value="HLYD_FAMILY"/>
    <property type="match status" value="1"/>
</dbReference>
<gene>
    <name evidence="14" type="ORF">SAMN04244573_01748</name>
</gene>
<feature type="region of interest" description="Disordered" evidence="11">
    <location>
        <begin position="1"/>
        <end position="21"/>
    </location>
</feature>
<feature type="compositionally biased region" description="Basic and acidic residues" evidence="11">
    <location>
        <begin position="1"/>
        <end position="10"/>
    </location>
</feature>
<dbReference type="InterPro" id="IPR058781">
    <property type="entry name" value="HH_AprE-like"/>
</dbReference>